<evidence type="ECO:0000259" key="4">
    <source>
        <dbReference type="Pfam" id="PF01182"/>
    </source>
</evidence>
<feature type="active site" description="For ring-opening step" evidence="3">
    <location>
        <position position="151"/>
    </location>
</feature>
<dbReference type="PROSITE" id="PS01161">
    <property type="entry name" value="GLC_GALNAC_ISOMERASE"/>
    <property type="match status" value="1"/>
</dbReference>
<comment type="catalytic activity">
    <reaction evidence="3">
        <text>alpha-D-glucosamine 6-phosphate + H2O = beta-D-fructose 6-phosphate + NH4(+)</text>
        <dbReference type="Rhea" id="RHEA:12172"/>
        <dbReference type="ChEBI" id="CHEBI:15377"/>
        <dbReference type="ChEBI" id="CHEBI:28938"/>
        <dbReference type="ChEBI" id="CHEBI:57634"/>
        <dbReference type="ChEBI" id="CHEBI:75989"/>
        <dbReference type="EC" id="3.5.99.6"/>
    </reaction>
</comment>
<organism evidence="5 6">
    <name type="scientific">Lysinibacillus contaminans</name>
    <dbReference type="NCBI Taxonomy" id="1293441"/>
    <lineage>
        <taxon>Bacteria</taxon>
        <taxon>Bacillati</taxon>
        <taxon>Bacillota</taxon>
        <taxon>Bacilli</taxon>
        <taxon>Bacillales</taxon>
        <taxon>Bacillaceae</taxon>
        <taxon>Lysinibacillus</taxon>
    </lineage>
</organism>
<dbReference type="PANTHER" id="PTHR11280:SF5">
    <property type="entry name" value="GLUCOSAMINE-6-PHOSPHATE ISOMERASE"/>
    <property type="match status" value="1"/>
</dbReference>
<keyword evidence="2 3" id="KW-0119">Carbohydrate metabolism</keyword>
<dbReference type="InterPro" id="IPR018321">
    <property type="entry name" value="Glucosamine6P_isomerase_CS"/>
</dbReference>
<dbReference type="Pfam" id="PF01182">
    <property type="entry name" value="Glucosamine_iso"/>
    <property type="match status" value="1"/>
</dbReference>
<comment type="pathway">
    <text evidence="3">Amino-sugar metabolism; N-acetylneuraminate degradation; D-fructose 6-phosphate from N-acetylneuraminate: step 5/5.</text>
</comment>
<dbReference type="InterPro" id="IPR006148">
    <property type="entry name" value="Glc/Gal-6P_isomerase"/>
</dbReference>
<name>A0ABR5K596_9BACI</name>
<dbReference type="InterPro" id="IPR037171">
    <property type="entry name" value="NagB/RpiA_transferase-like"/>
</dbReference>
<dbReference type="SUPFAM" id="SSF100950">
    <property type="entry name" value="NagB/RpiA/CoA transferase-like"/>
    <property type="match status" value="1"/>
</dbReference>
<evidence type="ECO:0000256" key="2">
    <source>
        <dbReference type="ARBA" id="ARBA00023277"/>
    </source>
</evidence>
<dbReference type="HAMAP" id="MF_01241">
    <property type="entry name" value="GlcN6P_deamin"/>
    <property type="match status" value="1"/>
</dbReference>
<feature type="active site" description="For ring-opening step" evidence="3">
    <location>
        <position position="144"/>
    </location>
</feature>
<dbReference type="Proteomes" id="UP000050668">
    <property type="component" value="Unassembled WGS sequence"/>
</dbReference>
<dbReference type="Gene3D" id="3.40.50.1360">
    <property type="match status" value="1"/>
</dbReference>
<dbReference type="NCBIfam" id="TIGR00502">
    <property type="entry name" value="nagB"/>
    <property type="match status" value="1"/>
</dbReference>
<accession>A0ABR5K596</accession>
<comment type="similarity">
    <text evidence="3">Belongs to the glucosamine/galactosamine-6-phosphate isomerase family. NagB subfamily.</text>
</comment>
<keyword evidence="6" id="KW-1185">Reference proteome</keyword>
<dbReference type="CDD" id="cd01399">
    <property type="entry name" value="GlcN6P_deaminase"/>
    <property type="match status" value="1"/>
</dbReference>
<evidence type="ECO:0000313" key="6">
    <source>
        <dbReference type="Proteomes" id="UP000050668"/>
    </source>
</evidence>
<sequence length="245" mass="26680">MTSVMKNTIKWVEVNSYDEMSEVAANIFTAQLQAKPDSVLGLATGGSPVGMYEELVKRQQAGQISFKDVKTFNLDEYVGLEQSNPASYWTFMHDVLFNHVDVKEENIHLPNGKAADLAIECQAYDARIAEAGGIDLQLLGIGVNGHIGFNEPGTPFTSLTNIVELTESTRTENAIYFDNPADVPTHAITMGIQSIMNAKAIVLIAFGAKKLEAMEKLRSGVVTEDFPASQLLNHPNVTVIYGGTK</sequence>
<reference evidence="6" key="1">
    <citation type="submission" date="2015-07" db="EMBL/GenBank/DDBJ databases">
        <title>Fjat-14205 dsm 2895.</title>
        <authorList>
            <person name="Liu B."/>
            <person name="Wang J."/>
            <person name="Zhu Y."/>
            <person name="Liu G."/>
            <person name="Chen Q."/>
            <person name="Chen Z."/>
            <person name="Lan J."/>
            <person name="Che J."/>
            <person name="Ge C."/>
            <person name="Shi H."/>
            <person name="Pan Z."/>
            <person name="Liu X."/>
        </authorList>
    </citation>
    <scope>NUCLEOTIDE SEQUENCE [LARGE SCALE GENOMIC DNA]</scope>
    <source>
        <strain evidence="6">DSM 25560</strain>
    </source>
</reference>
<comment type="caution">
    <text evidence="5">The sequence shown here is derived from an EMBL/GenBank/DDBJ whole genome shotgun (WGS) entry which is preliminary data.</text>
</comment>
<feature type="active site" description="Proton acceptor; for enolization step" evidence="3">
    <location>
        <position position="75"/>
    </location>
</feature>
<dbReference type="InterPro" id="IPR004547">
    <property type="entry name" value="Glucosamine6P_isomerase"/>
</dbReference>
<keyword evidence="1 3" id="KW-0378">Hydrolase</keyword>
<feature type="active site" description="Proton acceptor; for ring-opening step" evidence="3">
    <location>
        <position position="146"/>
    </location>
</feature>
<dbReference type="EMBL" id="LGRV01000001">
    <property type="protein sequence ID" value="KOS71587.1"/>
    <property type="molecule type" value="Genomic_DNA"/>
</dbReference>
<comment type="caution">
    <text evidence="3">Lacks conserved residue(s) required for the propagation of feature annotation.</text>
</comment>
<dbReference type="EC" id="3.5.99.6" evidence="3"/>
<protein>
    <recommendedName>
        <fullName evidence="3">Glucosamine-6-phosphate deaminase</fullName>
        <ecNumber evidence="3">3.5.99.6</ecNumber>
    </recommendedName>
    <alternativeName>
        <fullName evidence="3">GlcN6P deaminase</fullName>
        <shortName evidence="3">GNPDA</shortName>
    </alternativeName>
    <alternativeName>
        <fullName evidence="3">Glucosamine-6-phosphate isomerase</fullName>
    </alternativeName>
</protein>
<evidence type="ECO:0000256" key="3">
    <source>
        <dbReference type="HAMAP-Rule" id="MF_01241"/>
    </source>
</evidence>
<comment type="function">
    <text evidence="3">Catalyzes the reversible isomerization-deamination of glucosamine 6-phosphate (GlcN6P) to form fructose 6-phosphate (Fru6P) and ammonium ion.</text>
</comment>
<proteinExistence type="inferred from homology"/>
<evidence type="ECO:0000256" key="1">
    <source>
        <dbReference type="ARBA" id="ARBA00022801"/>
    </source>
</evidence>
<dbReference type="PANTHER" id="PTHR11280">
    <property type="entry name" value="GLUCOSAMINE-6-PHOSPHATE ISOMERASE"/>
    <property type="match status" value="1"/>
</dbReference>
<evidence type="ECO:0000313" key="5">
    <source>
        <dbReference type="EMBL" id="KOS71587.1"/>
    </source>
</evidence>
<gene>
    <name evidence="3" type="primary">nagB</name>
    <name evidence="5" type="ORF">AEA09_00945</name>
</gene>
<feature type="domain" description="Glucosamine/galactosamine-6-phosphate isomerase" evidence="4">
    <location>
        <begin position="20"/>
        <end position="232"/>
    </location>
</feature>